<feature type="region of interest" description="Disordered" evidence="1">
    <location>
        <begin position="257"/>
        <end position="342"/>
    </location>
</feature>
<protein>
    <submittedName>
        <fullName evidence="2">Uncharacterized protein</fullName>
    </submittedName>
</protein>
<feature type="region of interest" description="Disordered" evidence="1">
    <location>
        <begin position="163"/>
        <end position="232"/>
    </location>
</feature>
<comment type="caution">
    <text evidence="2">The sequence shown here is derived from an EMBL/GenBank/DDBJ whole genome shotgun (WGS) entry which is preliminary data.</text>
</comment>
<evidence type="ECO:0000313" key="2">
    <source>
        <dbReference type="EMBL" id="KAK9209357.1"/>
    </source>
</evidence>
<feature type="compositionally biased region" description="Polar residues" evidence="1">
    <location>
        <begin position="209"/>
        <end position="230"/>
    </location>
</feature>
<dbReference type="EMBL" id="JBCGBO010000004">
    <property type="protein sequence ID" value="KAK9209357.1"/>
    <property type="molecule type" value="Genomic_DNA"/>
</dbReference>
<dbReference type="AlphaFoldDB" id="A0AAP0MJX7"/>
<feature type="compositionally biased region" description="Polar residues" evidence="1">
    <location>
        <begin position="257"/>
        <end position="272"/>
    </location>
</feature>
<feature type="compositionally biased region" description="Low complexity" evidence="1">
    <location>
        <begin position="299"/>
        <end position="313"/>
    </location>
</feature>
<feature type="compositionally biased region" description="Low complexity" evidence="1">
    <location>
        <begin position="73"/>
        <end position="87"/>
    </location>
</feature>
<feature type="compositionally biased region" description="Low complexity" evidence="1">
    <location>
        <begin position="166"/>
        <end position="177"/>
    </location>
</feature>
<keyword evidence="3" id="KW-1185">Reference proteome</keyword>
<name>A0AAP0MJX7_9ROSI</name>
<reference evidence="2 3" key="1">
    <citation type="submission" date="2024-05" db="EMBL/GenBank/DDBJ databases">
        <title>Haplotype-resolved chromosome-level genome assembly of Huyou (Citrus changshanensis).</title>
        <authorList>
            <person name="Miao C."/>
            <person name="Chen W."/>
            <person name="Wu Y."/>
            <person name="Wang L."/>
            <person name="Zhao S."/>
            <person name="Grierson D."/>
            <person name="Xu C."/>
            <person name="Chen K."/>
        </authorList>
    </citation>
    <scope>NUCLEOTIDE SEQUENCE [LARGE SCALE GENOMIC DNA]</scope>
    <source>
        <strain evidence="2">01-14</strain>
        <tissue evidence="2">Leaf</tissue>
    </source>
</reference>
<feature type="compositionally biased region" description="Low complexity" evidence="1">
    <location>
        <begin position="191"/>
        <end position="201"/>
    </location>
</feature>
<sequence length="497" mass="54776">MVLMKGKDHWAFLDEIEAPMWVDLTLEEATYNSQDIDDEWFHSSHLFHQCSSRQLKAAFSCSGEGSCESNFELLGPSSPKLPSSVSRSRGKNYESKKWQGENGDVSLNKKHLVEVLRDKSRADVGTVKKIKSNAGFVKPKSTSADSKSREEIKPKLSFINSKGTFSSKNSSVSEGSSTQNGKGNSLKPIFSSRGLESSSSSAVDKENESNALSTVTSESSLRGRQNTIEVSSRPFGHSRMLLSAVRITLRKSCVTRQASRVETNNDTKQSMVGINIDRRESRMDINVDRRESRDRKSSSSKSSVGSSSVPSDVNRSAFISTRKKEKTPDSRNVARMTVAPSNQVNISNESKVSVVQKNKGNFNSRRKNMSMITKSTYKETAKLNVHSHTLGAKSSQPLRDKQNSVIDATKTRGKEGSSGLNRLVAAGKENTMRKMSNNQKCSGRENTAGGVIRAQNRKQQNLPQRGVTRVLVGQQGKICDRSKGKTLVCVDQSVHLR</sequence>
<feature type="region of interest" description="Disordered" evidence="1">
    <location>
        <begin position="72"/>
        <end position="102"/>
    </location>
</feature>
<dbReference type="Proteomes" id="UP001428341">
    <property type="component" value="Unassembled WGS sequence"/>
</dbReference>
<gene>
    <name evidence="2" type="ORF">WN944_001723</name>
</gene>
<feature type="compositionally biased region" description="Basic and acidic residues" evidence="1">
    <location>
        <begin position="276"/>
        <end position="297"/>
    </location>
</feature>
<evidence type="ECO:0000256" key="1">
    <source>
        <dbReference type="SAM" id="MobiDB-lite"/>
    </source>
</evidence>
<accession>A0AAP0MJX7</accession>
<organism evidence="2 3">
    <name type="scientific">Citrus x changshan-huyou</name>
    <dbReference type="NCBI Taxonomy" id="2935761"/>
    <lineage>
        <taxon>Eukaryota</taxon>
        <taxon>Viridiplantae</taxon>
        <taxon>Streptophyta</taxon>
        <taxon>Embryophyta</taxon>
        <taxon>Tracheophyta</taxon>
        <taxon>Spermatophyta</taxon>
        <taxon>Magnoliopsida</taxon>
        <taxon>eudicotyledons</taxon>
        <taxon>Gunneridae</taxon>
        <taxon>Pentapetalae</taxon>
        <taxon>rosids</taxon>
        <taxon>malvids</taxon>
        <taxon>Sapindales</taxon>
        <taxon>Rutaceae</taxon>
        <taxon>Aurantioideae</taxon>
        <taxon>Citrus</taxon>
    </lineage>
</organism>
<proteinExistence type="predicted"/>
<evidence type="ECO:0000313" key="3">
    <source>
        <dbReference type="Proteomes" id="UP001428341"/>
    </source>
</evidence>